<evidence type="ECO:0000256" key="5">
    <source>
        <dbReference type="ARBA" id="ARBA00022729"/>
    </source>
</evidence>
<dbReference type="PANTHER" id="PTHR32552:SF89">
    <property type="entry name" value="CATECHOLATE SIDEROPHORE RECEPTOR FIU"/>
    <property type="match status" value="1"/>
</dbReference>
<keyword evidence="8" id="KW-0798">TonB box</keyword>
<evidence type="ECO:0000313" key="13">
    <source>
        <dbReference type="EMBL" id="VAX12048.1"/>
    </source>
</evidence>
<dbReference type="AlphaFoldDB" id="A0A3B1BKS0"/>
<keyword evidence="3" id="KW-0410">Iron transport</keyword>
<dbReference type="EMBL" id="UOFZ01000010">
    <property type="protein sequence ID" value="VAX12048.1"/>
    <property type="molecule type" value="Genomic_DNA"/>
</dbReference>
<evidence type="ECO:0000259" key="12">
    <source>
        <dbReference type="Pfam" id="PF07715"/>
    </source>
</evidence>
<keyword evidence="10" id="KW-0998">Cell outer membrane</keyword>
<gene>
    <name evidence="13" type="ORF">MNBD_GAMMA24-271</name>
</gene>
<comment type="subcellular location">
    <subcellularLocation>
        <location evidence="1">Cell outer membrane</location>
        <topology evidence="1">Multi-pass membrane protein</topology>
    </subcellularLocation>
</comment>
<keyword evidence="9" id="KW-0472">Membrane</keyword>
<keyword evidence="7" id="KW-0406">Ion transport</keyword>
<dbReference type="SUPFAM" id="SSF56935">
    <property type="entry name" value="Porins"/>
    <property type="match status" value="1"/>
</dbReference>
<proteinExistence type="predicted"/>
<dbReference type="InterPro" id="IPR000531">
    <property type="entry name" value="Beta-barrel_TonB"/>
</dbReference>
<dbReference type="Gene3D" id="2.170.130.10">
    <property type="entry name" value="TonB-dependent receptor, plug domain"/>
    <property type="match status" value="1"/>
</dbReference>
<evidence type="ECO:0000259" key="11">
    <source>
        <dbReference type="Pfam" id="PF00593"/>
    </source>
</evidence>
<protein>
    <recommendedName>
        <fullName evidence="14">TonB-dependent receptor</fullName>
    </recommendedName>
</protein>
<dbReference type="Gene3D" id="2.40.170.20">
    <property type="entry name" value="TonB-dependent receptor, beta-barrel domain"/>
    <property type="match status" value="1"/>
</dbReference>
<keyword evidence="2" id="KW-0813">Transport</keyword>
<feature type="domain" description="TonB-dependent receptor-like beta-barrel" evidence="11">
    <location>
        <begin position="243"/>
        <end position="678"/>
    </location>
</feature>
<evidence type="ECO:0000256" key="1">
    <source>
        <dbReference type="ARBA" id="ARBA00004571"/>
    </source>
</evidence>
<dbReference type="Pfam" id="PF00593">
    <property type="entry name" value="TonB_dep_Rec_b-barrel"/>
    <property type="match status" value="1"/>
</dbReference>
<dbReference type="InterPro" id="IPR036942">
    <property type="entry name" value="Beta-barrel_TonB_sf"/>
</dbReference>
<keyword evidence="5" id="KW-0732">Signal</keyword>
<evidence type="ECO:0000256" key="6">
    <source>
        <dbReference type="ARBA" id="ARBA00023004"/>
    </source>
</evidence>
<dbReference type="PROSITE" id="PS01156">
    <property type="entry name" value="TONB_DEPENDENT_REC_2"/>
    <property type="match status" value="1"/>
</dbReference>
<accession>A0A3B1BKS0</accession>
<dbReference type="Pfam" id="PF07715">
    <property type="entry name" value="Plug"/>
    <property type="match status" value="1"/>
</dbReference>
<dbReference type="PANTHER" id="PTHR32552">
    <property type="entry name" value="FERRICHROME IRON RECEPTOR-RELATED"/>
    <property type="match status" value="1"/>
</dbReference>
<evidence type="ECO:0000256" key="9">
    <source>
        <dbReference type="ARBA" id="ARBA00023136"/>
    </source>
</evidence>
<reference evidence="13" key="1">
    <citation type="submission" date="2018-06" db="EMBL/GenBank/DDBJ databases">
        <authorList>
            <person name="Zhirakovskaya E."/>
        </authorList>
    </citation>
    <scope>NUCLEOTIDE SEQUENCE</scope>
</reference>
<organism evidence="13">
    <name type="scientific">hydrothermal vent metagenome</name>
    <dbReference type="NCBI Taxonomy" id="652676"/>
    <lineage>
        <taxon>unclassified sequences</taxon>
        <taxon>metagenomes</taxon>
        <taxon>ecological metagenomes</taxon>
    </lineage>
</organism>
<dbReference type="InterPro" id="IPR039426">
    <property type="entry name" value="TonB-dep_rcpt-like"/>
</dbReference>
<evidence type="ECO:0000256" key="10">
    <source>
        <dbReference type="ARBA" id="ARBA00023237"/>
    </source>
</evidence>
<dbReference type="InterPro" id="IPR012910">
    <property type="entry name" value="Plug_dom"/>
</dbReference>
<sequence>MRTKFNPMPMYLAVVTALAVVPAAYADSTDGATVDTGAVSIMGEGQVRASNAVERKQFQEQQPGENPIMVLKRVPGVNVTTADAYGIYEYGTDVEIRGFDSGQIGVTVDGVPMSSNAAAGGNPAGRFMDSENLQSATVAQGSGDLATPSANALGGSINYKTVDPRNQHGIQAQVSVGSFNSSREFLRLDTGKSSSGVKSFVSGSRTDTEKWRGAGKNTRDHFETKVQKIFGENKVGVSFTYNKRFDHDFLDMTLADYNQNGRSYDLNTTWTGNPLLDQRNYTGWTNGRTDKLLSSQGDFKLSDKMRLSLVPYYQKQDGFGTYNPGHNPITGAVELMFRESRYYTDRYGMTSKLSYDLGQHQLTAGLWVERYKYKNDRNWYTTLNSAVSGAPDRNNVVQTDFDRNFVTDTTIFYVQDSIKMMNDRMNLKLGAKAISVTRSYVDNLNNSNNRDAKYSKSFLPQLGATYQLSSANQVFGNYAENFSAPSTSVLTVGTYNPDLKPETSTNIDIGIRTSRERFDASLALYQVKYDNRILQIKDSTNRYLLNADIYSNVGSITSKGLELASTWRPTNHFNLYTSVTLNDSKFDQDYRASATTVVKTGGKTVPDSPQTMLFADASYHAGGYFAGLNGKYVGERNSTVDNTESAPGYEVFGLRAGYKAKRFHGMKNFKVQFNIDNLLDKSYLSSMYTGTTAGNPTYFTGTPRSYYLTVGTSF</sequence>
<dbReference type="CDD" id="cd01347">
    <property type="entry name" value="ligand_gated_channel"/>
    <property type="match status" value="1"/>
</dbReference>
<dbReference type="GO" id="GO:0009279">
    <property type="term" value="C:cell outer membrane"/>
    <property type="evidence" value="ECO:0007669"/>
    <property type="project" value="UniProtKB-SubCell"/>
</dbReference>
<name>A0A3B1BKS0_9ZZZZ</name>
<evidence type="ECO:0000256" key="4">
    <source>
        <dbReference type="ARBA" id="ARBA00022692"/>
    </source>
</evidence>
<dbReference type="PROSITE" id="PS52016">
    <property type="entry name" value="TONB_DEPENDENT_REC_3"/>
    <property type="match status" value="1"/>
</dbReference>
<evidence type="ECO:0000256" key="3">
    <source>
        <dbReference type="ARBA" id="ARBA00022496"/>
    </source>
</evidence>
<dbReference type="InterPro" id="IPR037066">
    <property type="entry name" value="Plug_dom_sf"/>
</dbReference>
<keyword evidence="6" id="KW-0408">Iron</keyword>
<evidence type="ECO:0008006" key="14">
    <source>
        <dbReference type="Google" id="ProtNLM"/>
    </source>
</evidence>
<evidence type="ECO:0000256" key="2">
    <source>
        <dbReference type="ARBA" id="ARBA00022448"/>
    </source>
</evidence>
<dbReference type="InterPro" id="IPR010917">
    <property type="entry name" value="TonB_rcpt_CS"/>
</dbReference>
<feature type="domain" description="TonB-dependent receptor plug" evidence="12">
    <location>
        <begin position="50"/>
        <end position="155"/>
    </location>
</feature>
<evidence type="ECO:0000256" key="8">
    <source>
        <dbReference type="ARBA" id="ARBA00023077"/>
    </source>
</evidence>
<dbReference type="GO" id="GO:0015344">
    <property type="term" value="F:siderophore uptake transmembrane transporter activity"/>
    <property type="evidence" value="ECO:0007669"/>
    <property type="project" value="TreeGrafter"/>
</dbReference>
<evidence type="ECO:0000256" key="7">
    <source>
        <dbReference type="ARBA" id="ARBA00023065"/>
    </source>
</evidence>
<keyword evidence="4" id="KW-0812">Transmembrane</keyword>